<dbReference type="Gene3D" id="1.10.600.10">
    <property type="entry name" value="Farnesyl Diphosphate Synthase"/>
    <property type="match status" value="1"/>
</dbReference>
<dbReference type="InterPro" id="IPR000092">
    <property type="entry name" value="Polyprenyl_synt"/>
</dbReference>
<evidence type="ECO:0000256" key="2">
    <source>
        <dbReference type="ARBA" id="ARBA00006706"/>
    </source>
</evidence>
<dbReference type="GO" id="GO:0046872">
    <property type="term" value="F:metal ion binding"/>
    <property type="evidence" value="ECO:0007669"/>
    <property type="project" value="UniProtKB-KW"/>
</dbReference>
<evidence type="ECO:0000256" key="1">
    <source>
        <dbReference type="ARBA" id="ARBA00001946"/>
    </source>
</evidence>
<organism evidence="7">
    <name type="scientific">Fervidobacterium thailandense</name>
    <dbReference type="NCBI Taxonomy" id="1008305"/>
    <lineage>
        <taxon>Bacteria</taxon>
        <taxon>Thermotogati</taxon>
        <taxon>Thermotogota</taxon>
        <taxon>Thermotogae</taxon>
        <taxon>Thermotogales</taxon>
        <taxon>Fervidobacteriaceae</taxon>
        <taxon>Fervidobacterium</taxon>
    </lineage>
</organism>
<name>A0A7C4GJY6_9BACT</name>
<dbReference type="SFLD" id="SFLDS00005">
    <property type="entry name" value="Isoprenoid_Synthase_Type_I"/>
    <property type="match status" value="1"/>
</dbReference>
<dbReference type="AlphaFoldDB" id="A0A7C4GJY6"/>
<dbReference type="EMBL" id="DSZY01000021">
    <property type="protein sequence ID" value="HGU40433.1"/>
    <property type="molecule type" value="Genomic_DNA"/>
</dbReference>
<evidence type="ECO:0000313" key="7">
    <source>
        <dbReference type="EMBL" id="HGU40433.1"/>
    </source>
</evidence>
<dbReference type="PANTHER" id="PTHR12001:SF85">
    <property type="entry name" value="SHORT CHAIN ISOPRENYL DIPHOSPHATE SYNTHASE"/>
    <property type="match status" value="1"/>
</dbReference>
<dbReference type="Pfam" id="PF00348">
    <property type="entry name" value="polyprenyl_synt"/>
    <property type="match status" value="1"/>
</dbReference>
<evidence type="ECO:0000256" key="3">
    <source>
        <dbReference type="ARBA" id="ARBA00022679"/>
    </source>
</evidence>
<dbReference type="GO" id="GO:0008299">
    <property type="term" value="P:isoprenoid biosynthetic process"/>
    <property type="evidence" value="ECO:0007669"/>
    <property type="project" value="InterPro"/>
</dbReference>
<sequence>MLESKNSFAFQFEQRIEKIMKELISEAPEQLRDYLQVSKEFVMNSGKRLRPTVLLYSYLGYGGEKMEDAITLAAIVEIMHNFLLIHDDVIDESVLRRGKPTVHMAIGNMLRDEKLGKDIAIVVGDILFFHCMRYLNSLSVDASTFRNLISAFSKCYSLTGFGQLLDIIYSGHVHEEVINSEIPKEICRLKTAYYTFSYPMVFGYLLAGGRDSKEESKIIEFGEKIGIAFQYRDDIYGVFGGERKSINDIQEGKFTALLQIALKSLPEGRAEIIELINKKKKLPEEVDRIIKYIRESGALQKIQKEIELMIEEGLNLLDQLELAREYKEKVRDLVKRIAEI</sequence>
<protein>
    <submittedName>
        <fullName evidence="7">Polyprenyl synthetase family protein</fullName>
    </submittedName>
</protein>
<dbReference type="GO" id="GO:0004659">
    <property type="term" value="F:prenyltransferase activity"/>
    <property type="evidence" value="ECO:0007669"/>
    <property type="project" value="InterPro"/>
</dbReference>
<comment type="similarity">
    <text evidence="2 6">Belongs to the FPP/GGPP synthase family.</text>
</comment>
<evidence type="ECO:0000256" key="6">
    <source>
        <dbReference type="RuleBase" id="RU004466"/>
    </source>
</evidence>
<dbReference type="SUPFAM" id="SSF48576">
    <property type="entry name" value="Terpenoid synthases"/>
    <property type="match status" value="1"/>
</dbReference>
<dbReference type="PANTHER" id="PTHR12001">
    <property type="entry name" value="GERANYLGERANYL PYROPHOSPHATE SYNTHASE"/>
    <property type="match status" value="1"/>
</dbReference>
<gene>
    <name evidence="7" type="ORF">ENT77_04455</name>
</gene>
<dbReference type="InterPro" id="IPR033749">
    <property type="entry name" value="Polyprenyl_synt_CS"/>
</dbReference>
<comment type="caution">
    <text evidence="7">The sequence shown here is derived from an EMBL/GenBank/DDBJ whole genome shotgun (WGS) entry which is preliminary data.</text>
</comment>
<reference evidence="7" key="1">
    <citation type="journal article" date="2020" name="mSystems">
        <title>Genome- and Community-Level Interaction Insights into Carbon Utilization and Element Cycling Functions of Hydrothermarchaeota in Hydrothermal Sediment.</title>
        <authorList>
            <person name="Zhou Z."/>
            <person name="Liu Y."/>
            <person name="Xu W."/>
            <person name="Pan J."/>
            <person name="Luo Z.H."/>
            <person name="Li M."/>
        </authorList>
    </citation>
    <scope>NUCLEOTIDE SEQUENCE [LARGE SCALE GENOMIC DNA]</scope>
    <source>
        <strain evidence="7">SpSt-609</strain>
    </source>
</reference>
<comment type="cofactor">
    <cofactor evidence="1">
        <name>Mg(2+)</name>
        <dbReference type="ChEBI" id="CHEBI:18420"/>
    </cofactor>
</comment>
<evidence type="ECO:0000256" key="4">
    <source>
        <dbReference type="ARBA" id="ARBA00022723"/>
    </source>
</evidence>
<evidence type="ECO:0000256" key="5">
    <source>
        <dbReference type="ARBA" id="ARBA00022842"/>
    </source>
</evidence>
<accession>A0A7C4GJY6</accession>
<proteinExistence type="inferred from homology"/>
<keyword evidence="3 6" id="KW-0808">Transferase</keyword>
<dbReference type="InterPro" id="IPR008949">
    <property type="entry name" value="Isoprenoid_synthase_dom_sf"/>
</dbReference>
<dbReference type="PROSITE" id="PS00723">
    <property type="entry name" value="POLYPRENYL_SYNTHASE_1"/>
    <property type="match status" value="1"/>
</dbReference>
<keyword evidence="4" id="KW-0479">Metal-binding</keyword>
<dbReference type="CDD" id="cd00685">
    <property type="entry name" value="Trans_IPPS_HT"/>
    <property type="match status" value="1"/>
</dbReference>
<keyword evidence="5" id="KW-0460">Magnesium</keyword>
<dbReference type="SFLD" id="SFLDG01017">
    <property type="entry name" value="Polyprenyl_Transferase_Like"/>
    <property type="match status" value="1"/>
</dbReference>